<protein>
    <submittedName>
        <fullName evidence="1">Uncharacterized protein</fullName>
    </submittedName>
</protein>
<accession>A0ACD5H112</accession>
<evidence type="ECO:0000313" key="1">
    <source>
        <dbReference type="EMBL" id="XPM66910.1"/>
    </source>
</evidence>
<sequence>MISALMVLRSMKRLSASRWLSQYRLSIPAMILLGTLLLSAIAAYSVQLTATTKDRLRFNNAMQSTQLAIENHIKTHVALLQSGSGLFAASDRVTVNEFRAWSSRLALAEQYPGVQGIGYSIRIPPDSKPLSLPRCASRESLILTFVPPTSATNITPLSILSL</sequence>
<keyword evidence="2" id="KW-1185">Reference proteome</keyword>
<organism evidence="1 2">
    <name type="scientific">Desertifilum tharense IPPAS B-1220</name>
    <dbReference type="NCBI Taxonomy" id="1781255"/>
    <lineage>
        <taxon>Bacteria</taxon>
        <taxon>Bacillati</taxon>
        <taxon>Cyanobacteriota</taxon>
        <taxon>Cyanophyceae</taxon>
        <taxon>Desertifilales</taxon>
        <taxon>Desertifilaceae</taxon>
        <taxon>Desertifilum</taxon>
    </lineage>
</organism>
<name>A0ACD5H112_9CYAN</name>
<evidence type="ECO:0000313" key="2">
    <source>
        <dbReference type="Proteomes" id="UP000095472"/>
    </source>
</evidence>
<reference evidence="1 2" key="1">
    <citation type="journal article" date="2016" name="Genome Announc.">
        <title>Draft Genome Sequence of the Thermotolerant Cyanobacterium Desertifilum sp. IPPAS B-1220.</title>
        <authorList>
            <person name="Mironov K.S."/>
            <person name="Sinetova M.A."/>
            <person name="Bolatkhan K."/>
            <person name="Zayadan B.K."/>
            <person name="Ustinova V.V."/>
            <person name="Kupriyanova E.V."/>
            <person name="Skrypnik A.N."/>
            <person name="Gogoleva N.E."/>
            <person name="Gogolev Y.V."/>
            <person name="Los D.A."/>
        </authorList>
    </citation>
    <scope>NUCLEOTIDE SEQUENCE [LARGE SCALE GENOMIC DNA]</scope>
    <source>
        <strain evidence="1 2">IPPAS B-1220</strain>
    </source>
</reference>
<proteinExistence type="predicted"/>
<dbReference type="EMBL" id="CP182909">
    <property type="protein sequence ID" value="XPM66910.1"/>
    <property type="molecule type" value="Genomic_DNA"/>
</dbReference>
<dbReference type="Proteomes" id="UP000095472">
    <property type="component" value="Chromosome"/>
</dbReference>
<gene>
    <name evidence="1" type="ORF">BH720_018065</name>
</gene>